<dbReference type="PROSITE" id="PS50056">
    <property type="entry name" value="TYR_PHOSPHATASE_2"/>
    <property type="match status" value="1"/>
</dbReference>
<dbReference type="PANTHER" id="PTHR45734">
    <property type="entry name" value="TENSIN"/>
    <property type="match status" value="1"/>
</dbReference>
<evidence type="ECO:0000313" key="5">
    <source>
        <dbReference type="EMBL" id="OBS78259.1"/>
    </source>
</evidence>
<evidence type="ECO:0000256" key="2">
    <source>
        <dbReference type="SAM" id="MobiDB-lite"/>
    </source>
</evidence>
<comment type="caution">
    <text evidence="5">The sequence shown here is derived from an EMBL/GenBank/DDBJ whole genome shotgun (WGS) entry which is preliminary data.</text>
</comment>
<evidence type="ECO:0000313" key="6">
    <source>
        <dbReference type="Proteomes" id="UP000092124"/>
    </source>
</evidence>
<dbReference type="Pfam" id="PF22784">
    <property type="entry name" value="PTP-SAK"/>
    <property type="match status" value="1"/>
</dbReference>
<evidence type="ECO:0000259" key="4">
    <source>
        <dbReference type="PROSITE" id="PS51181"/>
    </source>
</evidence>
<dbReference type="PANTHER" id="PTHR45734:SF5">
    <property type="entry name" value="TENSIN-3"/>
    <property type="match status" value="1"/>
</dbReference>
<feature type="region of interest" description="Disordered" evidence="2">
    <location>
        <begin position="158"/>
        <end position="177"/>
    </location>
</feature>
<dbReference type="Proteomes" id="UP000092124">
    <property type="component" value="Unassembled WGS sequence"/>
</dbReference>
<evidence type="ECO:0000259" key="3">
    <source>
        <dbReference type="PROSITE" id="PS50056"/>
    </source>
</evidence>
<dbReference type="OrthoDB" id="6273691at2759"/>
<dbReference type="EMBL" id="LZPO01027471">
    <property type="protein sequence ID" value="OBS78259.1"/>
    <property type="molecule type" value="Genomic_DNA"/>
</dbReference>
<gene>
    <name evidence="5" type="ORF">A6R68_19352</name>
</gene>
<feature type="domain" description="Tyrosine specific protein phosphatases" evidence="3">
    <location>
        <begin position="293"/>
        <end position="332"/>
    </location>
</feature>
<dbReference type="SUPFAM" id="SSF52799">
    <property type="entry name" value="(Phosphotyrosine protein) phosphatases II"/>
    <property type="match status" value="1"/>
</dbReference>
<dbReference type="GO" id="GO:0005925">
    <property type="term" value="C:focal adhesion"/>
    <property type="evidence" value="ECO:0007669"/>
    <property type="project" value="TreeGrafter"/>
</dbReference>
<dbReference type="FunFam" id="3.90.190.10:FF:000010">
    <property type="entry name" value="tensin-1 isoform X2"/>
    <property type="match status" value="1"/>
</dbReference>
<dbReference type="InterPro" id="IPR000387">
    <property type="entry name" value="Tyr_Pase_dom"/>
</dbReference>
<dbReference type="InterPro" id="IPR029021">
    <property type="entry name" value="Prot-tyrosine_phosphatase-like"/>
</dbReference>
<dbReference type="CDD" id="cd14561">
    <property type="entry name" value="PTP_tensin-3"/>
    <property type="match status" value="1"/>
</dbReference>
<keyword evidence="6" id="KW-1185">Reference proteome</keyword>
<dbReference type="InterPro" id="IPR051484">
    <property type="entry name" value="Tensin_PTEN_phosphatase"/>
</dbReference>
<name>A0A1A6HJ62_NEOLE</name>
<keyword evidence="1" id="KW-0378">Hydrolase</keyword>
<evidence type="ECO:0000256" key="1">
    <source>
        <dbReference type="ARBA" id="ARBA00022801"/>
    </source>
</evidence>
<sequence>MKARDQGANLTSCPLVHLQNAGTLVFPATPSSSFVEDSQGVPVCRYSCHKKCEAQHKQDWAVTDTYFYEDQIPFILFTNEKPTGYRGRSSSDNEPQSFVGSSEEKEVAIPCSVQVHPGQLLAEILEPPTLAGPYCLLATLVSSPRLKTEALVGRGALAEWQEEPEAPESSTPPAALRCDKPSRSLVLSPAMEDSHELDLTYVTERIIAVSFPAGCSEESYLHSLQEVTRMLKSKHGDNYLVLNLSEKRYDLTKLNPKIMDVGWPELHAPPLDKMCTICKAQESWLNSDPQHVVVIHCRGGKGRIGLVISSYMHFTNVSASADQALDRFAMKKFYDDKVSALMEPSQKRYVQFLSGLLSGATKMNASPLFLHFVILHGVPSFDTGGEEGNVFCWEQLTL</sequence>
<proteinExistence type="predicted"/>
<reference evidence="5 6" key="1">
    <citation type="submission" date="2016-06" db="EMBL/GenBank/DDBJ databases">
        <title>The Draft Genome Sequence and Annotation of the Desert Woodrat Neotoma lepida.</title>
        <authorList>
            <person name="Campbell M."/>
            <person name="Oakeson K.F."/>
            <person name="Yandell M."/>
            <person name="Halpert J.R."/>
            <person name="Dearing D."/>
        </authorList>
    </citation>
    <scope>NUCLEOTIDE SEQUENCE [LARGE SCALE GENOMIC DNA]</scope>
    <source>
        <strain evidence="5">417</strain>
        <tissue evidence="5">Liver</tissue>
    </source>
</reference>
<feature type="domain" description="Phosphatase tensin-type" evidence="4">
    <location>
        <begin position="188"/>
        <end position="360"/>
    </location>
</feature>
<dbReference type="PROSITE" id="PS51181">
    <property type="entry name" value="PPASE_TENSIN"/>
    <property type="match status" value="1"/>
</dbReference>
<accession>A0A1A6HJ62</accession>
<dbReference type="STRING" id="56216.A0A1A6HJ62"/>
<protein>
    <submittedName>
        <fullName evidence="5">Uncharacterized protein</fullName>
    </submittedName>
</protein>
<dbReference type="InterPro" id="IPR029023">
    <property type="entry name" value="Tensin_phosphatase"/>
</dbReference>
<organism evidence="5 6">
    <name type="scientific">Neotoma lepida</name>
    <name type="common">Desert woodrat</name>
    <dbReference type="NCBI Taxonomy" id="56216"/>
    <lineage>
        <taxon>Eukaryota</taxon>
        <taxon>Metazoa</taxon>
        <taxon>Chordata</taxon>
        <taxon>Craniata</taxon>
        <taxon>Vertebrata</taxon>
        <taxon>Euteleostomi</taxon>
        <taxon>Mammalia</taxon>
        <taxon>Eutheria</taxon>
        <taxon>Euarchontoglires</taxon>
        <taxon>Glires</taxon>
        <taxon>Rodentia</taxon>
        <taxon>Myomorpha</taxon>
        <taxon>Muroidea</taxon>
        <taxon>Cricetidae</taxon>
        <taxon>Neotominae</taxon>
        <taxon>Neotoma</taxon>
    </lineage>
</organism>
<dbReference type="GO" id="GO:0016791">
    <property type="term" value="F:phosphatase activity"/>
    <property type="evidence" value="ECO:0007669"/>
    <property type="project" value="UniProtKB-ARBA"/>
</dbReference>
<dbReference type="AlphaFoldDB" id="A0A1A6HJ62"/>
<dbReference type="Gene3D" id="3.90.190.10">
    <property type="entry name" value="Protein tyrosine phosphatase superfamily"/>
    <property type="match status" value="1"/>
</dbReference>
<dbReference type="InterPro" id="IPR057023">
    <property type="entry name" value="PTP-SAK"/>
</dbReference>